<accession>I4APA6</accession>
<gene>
    <name evidence="1" type="ordered locus">Fleli_3471</name>
</gene>
<evidence type="ECO:0000313" key="2">
    <source>
        <dbReference type="Proteomes" id="UP000006054"/>
    </source>
</evidence>
<dbReference type="OrthoDB" id="1413206at2"/>
<dbReference type="EMBL" id="CP003345">
    <property type="protein sequence ID" value="AFM05791.1"/>
    <property type="molecule type" value="Genomic_DNA"/>
</dbReference>
<proteinExistence type="predicted"/>
<reference evidence="2" key="1">
    <citation type="submission" date="2012-06" db="EMBL/GenBank/DDBJ databases">
        <title>The complete genome of Flexibacter litoralis DSM 6794.</title>
        <authorList>
            <person name="Lucas S."/>
            <person name="Copeland A."/>
            <person name="Lapidus A."/>
            <person name="Glavina del Rio T."/>
            <person name="Dalin E."/>
            <person name="Tice H."/>
            <person name="Bruce D."/>
            <person name="Goodwin L."/>
            <person name="Pitluck S."/>
            <person name="Peters L."/>
            <person name="Ovchinnikova G."/>
            <person name="Lu M."/>
            <person name="Kyrpides N."/>
            <person name="Mavromatis K."/>
            <person name="Ivanova N."/>
            <person name="Brettin T."/>
            <person name="Detter J.C."/>
            <person name="Han C."/>
            <person name="Larimer F."/>
            <person name="Land M."/>
            <person name="Hauser L."/>
            <person name="Markowitz V."/>
            <person name="Cheng J.-F."/>
            <person name="Hugenholtz P."/>
            <person name="Woyke T."/>
            <person name="Wu D."/>
            <person name="Spring S."/>
            <person name="Lang E."/>
            <person name="Kopitz M."/>
            <person name="Brambilla E."/>
            <person name="Klenk H.-P."/>
            <person name="Eisen J.A."/>
        </authorList>
    </citation>
    <scope>NUCLEOTIDE SEQUENCE [LARGE SCALE GENOMIC DNA]</scope>
    <source>
        <strain evidence="2">ATCC 23117 / DSM 6794 / NBRC 15988 / NCIMB 1366 / Sio-4</strain>
    </source>
</reference>
<dbReference type="AlphaFoldDB" id="I4APA6"/>
<dbReference type="HOGENOM" id="CLU_2934748_0_0_10"/>
<dbReference type="RefSeq" id="WP_014799217.1">
    <property type="nucleotide sequence ID" value="NC_018018.1"/>
</dbReference>
<evidence type="ECO:0000313" key="1">
    <source>
        <dbReference type="EMBL" id="AFM05791.1"/>
    </source>
</evidence>
<protein>
    <submittedName>
        <fullName evidence="1">Uncharacterized protein</fullName>
    </submittedName>
</protein>
<organism evidence="1 2">
    <name type="scientific">Bernardetia litoralis (strain ATCC 23117 / DSM 6794 / NBRC 15988 / NCIMB 1366 / Fx l1 / Sio-4)</name>
    <name type="common">Flexibacter litoralis</name>
    <dbReference type="NCBI Taxonomy" id="880071"/>
    <lineage>
        <taxon>Bacteria</taxon>
        <taxon>Pseudomonadati</taxon>
        <taxon>Bacteroidota</taxon>
        <taxon>Cytophagia</taxon>
        <taxon>Cytophagales</taxon>
        <taxon>Bernardetiaceae</taxon>
        <taxon>Bernardetia</taxon>
    </lineage>
</organism>
<name>I4APA6_BERLS</name>
<dbReference type="Proteomes" id="UP000006054">
    <property type="component" value="Chromosome"/>
</dbReference>
<dbReference type="KEGG" id="fli:Fleli_3471"/>
<keyword evidence="2" id="KW-1185">Reference proteome</keyword>
<sequence length="60" mass="7140" precursor="true">MQFIEDNKDSLLFLYSPAHFSDLMKSYIPENQNFEIGLNNLDYLAEKHLIQWDSKKGIEF</sequence>